<dbReference type="InterPro" id="IPR005064">
    <property type="entry name" value="BUG"/>
</dbReference>
<reference evidence="3" key="1">
    <citation type="journal article" date="2021" name="Syst. Appl. Microbiol.">
        <title>Roseomonas hellenica sp. nov., isolated from roots of wild-growing Alkanna tinctoria.</title>
        <authorList>
            <person name="Rat A."/>
            <person name="Naranjo H.D."/>
            <person name="Lebbe L."/>
            <person name="Cnockaert M."/>
            <person name="Krigas N."/>
            <person name="Grigoriadou K."/>
            <person name="Maloupa E."/>
            <person name="Willems A."/>
        </authorList>
    </citation>
    <scope>NUCLEOTIDE SEQUENCE [LARGE SCALE GENOMIC DNA]</scope>
    <source>
        <strain evidence="3">LMG 31159</strain>
    </source>
</reference>
<comment type="similarity">
    <text evidence="1">Belongs to the UPF0065 (bug) family.</text>
</comment>
<evidence type="ECO:0000313" key="2">
    <source>
        <dbReference type="EMBL" id="MBR0649815.1"/>
    </source>
</evidence>
<dbReference type="Pfam" id="PF03401">
    <property type="entry name" value="TctC"/>
    <property type="match status" value="1"/>
</dbReference>
<dbReference type="RefSeq" id="WP_211868065.1">
    <property type="nucleotide sequence ID" value="NZ_JAAEDI010000008.1"/>
</dbReference>
<evidence type="ECO:0000313" key="3">
    <source>
        <dbReference type="Proteomes" id="UP000698752"/>
    </source>
</evidence>
<protein>
    <submittedName>
        <fullName evidence="2">Tripartite tricarboxylate transporter substrate binding protein</fullName>
    </submittedName>
</protein>
<dbReference type="PANTHER" id="PTHR42928:SF5">
    <property type="entry name" value="BLR1237 PROTEIN"/>
    <property type="match status" value="1"/>
</dbReference>
<name>A0ABS5EFM1_9PROT</name>
<dbReference type="PANTHER" id="PTHR42928">
    <property type="entry name" value="TRICARBOXYLATE-BINDING PROTEIN"/>
    <property type="match status" value="1"/>
</dbReference>
<dbReference type="Gene3D" id="3.40.190.10">
    <property type="entry name" value="Periplasmic binding protein-like II"/>
    <property type="match status" value="1"/>
</dbReference>
<dbReference type="SUPFAM" id="SSF53850">
    <property type="entry name" value="Periplasmic binding protein-like II"/>
    <property type="match status" value="1"/>
</dbReference>
<keyword evidence="3" id="KW-1185">Reference proteome</keyword>
<comment type="caution">
    <text evidence="2">The sequence shown here is derived from an EMBL/GenBank/DDBJ whole genome shotgun (WGS) entry which is preliminary data.</text>
</comment>
<dbReference type="Proteomes" id="UP000698752">
    <property type="component" value="Unassembled WGS sequence"/>
</dbReference>
<evidence type="ECO:0000256" key="1">
    <source>
        <dbReference type="ARBA" id="ARBA00006987"/>
    </source>
</evidence>
<dbReference type="CDD" id="cd13578">
    <property type="entry name" value="PBP2_Bug27"/>
    <property type="match status" value="1"/>
</dbReference>
<dbReference type="Gene3D" id="3.40.190.150">
    <property type="entry name" value="Bordetella uptake gene, domain 1"/>
    <property type="match status" value="1"/>
</dbReference>
<accession>A0ABS5EFM1</accession>
<dbReference type="PIRSF" id="PIRSF017082">
    <property type="entry name" value="YflP"/>
    <property type="match status" value="1"/>
</dbReference>
<dbReference type="EMBL" id="JAAEDI010000008">
    <property type="protein sequence ID" value="MBR0649815.1"/>
    <property type="molecule type" value="Genomic_DNA"/>
</dbReference>
<gene>
    <name evidence="2" type="ORF">GXW78_09085</name>
</gene>
<sequence length="312" mass="32970">MAATLCAMPAPVTAQSYPDRPIRLVVPFPPGGSSDVSARLLAQQLGERLGRPIVTENRPGAGTMIGNEIVMRAPADGYTLLYAASSITITPNINPSLRFDPRRDLAAISLYIDAPLVLVANTAVPFQSLTGLVDYAKANPGRLNIAYPGMGTTNHLAAALLNHRAGLDIVLVPFAGNAAGLTALMRNDVQLAVDSLASATGFIREGQIRALGVTGEQRAASLPDVPAIAEALPGFETTFWFGLMAPAGTPQPIIDRLSAETMAAVREPTVVTRLHDLGFEARADGPAAFAARIERDFTKWGELVRAANIRID</sequence>
<organism evidence="2 3">
    <name type="scientific">Neoroseomonas terrae</name>
    <dbReference type="NCBI Taxonomy" id="424799"/>
    <lineage>
        <taxon>Bacteria</taxon>
        <taxon>Pseudomonadati</taxon>
        <taxon>Pseudomonadota</taxon>
        <taxon>Alphaproteobacteria</taxon>
        <taxon>Acetobacterales</taxon>
        <taxon>Acetobacteraceae</taxon>
        <taxon>Neoroseomonas</taxon>
    </lineage>
</organism>
<proteinExistence type="inferred from homology"/>
<dbReference type="InterPro" id="IPR042100">
    <property type="entry name" value="Bug_dom1"/>
</dbReference>